<evidence type="ECO:0000313" key="2">
    <source>
        <dbReference type="EMBL" id="VDK72010.1"/>
    </source>
</evidence>
<dbReference type="EMBL" id="UYRU01042012">
    <property type="protein sequence ID" value="VDK72010.1"/>
    <property type="molecule type" value="Genomic_DNA"/>
</dbReference>
<keyword evidence="3" id="KW-1185">Reference proteome</keyword>
<evidence type="ECO:0000256" key="1">
    <source>
        <dbReference type="SAM" id="MobiDB-lite"/>
    </source>
</evidence>
<evidence type="ECO:0000313" key="3">
    <source>
        <dbReference type="Proteomes" id="UP000281553"/>
    </source>
</evidence>
<organism evidence="2 3">
    <name type="scientific">Dibothriocephalus latus</name>
    <name type="common">Fish tapeworm</name>
    <name type="synonym">Diphyllobothrium latum</name>
    <dbReference type="NCBI Taxonomy" id="60516"/>
    <lineage>
        <taxon>Eukaryota</taxon>
        <taxon>Metazoa</taxon>
        <taxon>Spiralia</taxon>
        <taxon>Lophotrochozoa</taxon>
        <taxon>Platyhelminthes</taxon>
        <taxon>Cestoda</taxon>
        <taxon>Eucestoda</taxon>
        <taxon>Diphyllobothriidea</taxon>
        <taxon>Diphyllobothriidae</taxon>
        <taxon>Dibothriocephalus</taxon>
    </lineage>
</organism>
<protein>
    <submittedName>
        <fullName evidence="2">Uncharacterized protein</fullName>
    </submittedName>
</protein>
<dbReference type="Proteomes" id="UP000281553">
    <property type="component" value="Unassembled WGS sequence"/>
</dbReference>
<reference evidence="2 3" key="1">
    <citation type="submission" date="2018-11" db="EMBL/GenBank/DDBJ databases">
        <authorList>
            <consortium name="Pathogen Informatics"/>
        </authorList>
    </citation>
    <scope>NUCLEOTIDE SEQUENCE [LARGE SCALE GENOMIC DNA]</scope>
</reference>
<feature type="compositionally biased region" description="Basic and acidic residues" evidence="1">
    <location>
        <begin position="56"/>
        <end position="73"/>
    </location>
</feature>
<dbReference type="AlphaFoldDB" id="A0A3P6SW40"/>
<gene>
    <name evidence="2" type="ORF">DILT_LOCUS2377</name>
</gene>
<proteinExistence type="predicted"/>
<name>A0A3P6SW40_DIBLA</name>
<sequence length="73" mass="8352">MLREQDSTAEDTSTIVFEDVHDELQQAEVRCGDCGWITVKVDSPDTLTTPTPEPDFETKLRRSEMREDAGVWH</sequence>
<feature type="region of interest" description="Disordered" evidence="1">
    <location>
        <begin position="41"/>
        <end position="73"/>
    </location>
</feature>
<accession>A0A3P6SW40</accession>